<dbReference type="GO" id="GO:0080183">
    <property type="term" value="P:response to photooxidative stress"/>
    <property type="evidence" value="ECO:0007669"/>
    <property type="project" value="InterPro"/>
</dbReference>
<proteinExistence type="predicted"/>
<feature type="region of interest" description="Disordered" evidence="1">
    <location>
        <begin position="1"/>
        <end position="23"/>
    </location>
</feature>
<protein>
    <submittedName>
        <fullName evidence="3">Uncharacterized protein LOC107483675</fullName>
    </submittedName>
</protein>
<dbReference type="Proteomes" id="UP000515211">
    <property type="component" value="Chromosome 4"/>
</dbReference>
<dbReference type="AlphaFoldDB" id="A0A6P4D5S8"/>
<feature type="compositionally biased region" description="Low complexity" evidence="1">
    <location>
        <begin position="57"/>
        <end position="69"/>
    </location>
</feature>
<dbReference type="GeneID" id="107483675"/>
<evidence type="ECO:0000313" key="3">
    <source>
        <dbReference type="RefSeq" id="XP_015959766.1"/>
    </source>
</evidence>
<organism evidence="2 3">
    <name type="scientific">Arachis duranensis</name>
    <name type="common">Wild peanut</name>
    <dbReference type="NCBI Taxonomy" id="130453"/>
    <lineage>
        <taxon>Eukaryota</taxon>
        <taxon>Viridiplantae</taxon>
        <taxon>Streptophyta</taxon>
        <taxon>Embryophyta</taxon>
        <taxon>Tracheophyta</taxon>
        <taxon>Spermatophyta</taxon>
        <taxon>Magnoliopsida</taxon>
        <taxon>eudicotyledons</taxon>
        <taxon>Gunneridae</taxon>
        <taxon>Pentapetalae</taxon>
        <taxon>rosids</taxon>
        <taxon>fabids</taxon>
        <taxon>Fabales</taxon>
        <taxon>Fabaceae</taxon>
        <taxon>Papilionoideae</taxon>
        <taxon>50 kb inversion clade</taxon>
        <taxon>dalbergioids sensu lato</taxon>
        <taxon>Dalbergieae</taxon>
        <taxon>Pterocarpus clade</taxon>
        <taxon>Arachis</taxon>
    </lineage>
</organism>
<feature type="region of interest" description="Disordered" evidence="1">
    <location>
        <begin position="259"/>
        <end position="294"/>
    </location>
</feature>
<dbReference type="OrthoDB" id="1880037at2759"/>
<gene>
    <name evidence="3" type="primary">LOC107483675</name>
</gene>
<dbReference type="KEGG" id="adu:107483675"/>
<dbReference type="PANTHER" id="PTHR33672:SF24">
    <property type="entry name" value="OS01G0798600 PROTEIN"/>
    <property type="match status" value="1"/>
</dbReference>
<reference evidence="2" key="1">
    <citation type="journal article" date="2016" name="Nat. Genet.">
        <title>The genome sequences of Arachis duranensis and Arachis ipaensis, the diploid ancestors of cultivated peanut.</title>
        <authorList>
            <person name="Bertioli D.J."/>
            <person name="Cannon S.B."/>
            <person name="Froenicke L."/>
            <person name="Huang G."/>
            <person name="Farmer A.D."/>
            <person name="Cannon E.K."/>
            <person name="Liu X."/>
            <person name="Gao D."/>
            <person name="Clevenger J."/>
            <person name="Dash S."/>
            <person name="Ren L."/>
            <person name="Moretzsohn M.C."/>
            <person name="Shirasawa K."/>
            <person name="Huang W."/>
            <person name="Vidigal B."/>
            <person name="Abernathy B."/>
            <person name="Chu Y."/>
            <person name="Niederhuth C.E."/>
            <person name="Umale P."/>
            <person name="Araujo A.C."/>
            <person name="Kozik A."/>
            <person name="Kim K.D."/>
            <person name="Burow M.D."/>
            <person name="Varshney R.K."/>
            <person name="Wang X."/>
            <person name="Zhang X."/>
            <person name="Barkley N."/>
            <person name="Guimaraes P.M."/>
            <person name="Isobe S."/>
            <person name="Guo B."/>
            <person name="Liao B."/>
            <person name="Stalker H.T."/>
            <person name="Schmitz R.J."/>
            <person name="Scheffler B.E."/>
            <person name="Leal-Bertioli S.C."/>
            <person name="Xun X."/>
            <person name="Jackson S.A."/>
            <person name="Michelmore R."/>
            <person name="Ozias-Akins P."/>
        </authorList>
    </citation>
    <scope>NUCLEOTIDE SEQUENCE [LARGE SCALE GENOMIC DNA]</scope>
    <source>
        <strain evidence="2">cv. V14167</strain>
    </source>
</reference>
<dbReference type="RefSeq" id="XP_015959766.1">
    <property type="nucleotide sequence ID" value="XM_016104280.3"/>
</dbReference>
<reference evidence="3" key="2">
    <citation type="submission" date="2025-08" db="UniProtKB">
        <authorList>
            <consortium name="RefSeq"/>
        </authorList>
    </citation>
    <scope>IDENTIFICATION</scope>
    <source>
        <tissue evidence="3">Whole plant</tissue>
    </source>
</reference>
<accession>A0A6P4D5S8</accession>
<evidence type="ECO:0000256" key="1">
    <source>
        <dbReference type="SAM" id="MobiDB-lite"/>
    </source>
</evidence>
<dbReference type="GO" id="GO:0009535">
    <property type="term" value="C:chloroplast thylakoid membrane"/>
    <property type="evidence" value="ECO:0007669"/>
    <property type="project" value="InterPro"/>
</dbReference>
<dbReference type="InterPro" id="IPR040340">
    <property type="entry name" value="CEST/Y3IP1"/>
</dbReference>
<sequence>MASLQAGVEITNKKDENNLQREKQIVVDPLSLRESSTILTSTILHPPPLHPPNPRFLSLSLPNSASSSPRFTPRKISKGESNGSQEQEQAQLRKSKSCDETRSLAPSSYELDHHHWLTKLSEMEEHHHNETFSEVVKRSPKSVKKKQVSDDGFRCSSLCLYLPGFGAKLLKPCKARKEEEDGSESKSQSGAMNMSRTVSVQEFECGSWASGVAKVPEVRTHSRSSYFDLPMELINGNDVNSPFSGASSFAFEKELKGVLKNGSSRGGSGRKSDGSPRHVRFSLSPSPESSCPASPAFCISPRLRKAREDFNAFLAAAQTA</sequence>
<feature type="compositionally biased region" description="Pro residues" evidence="1">
    <location>
        <begin position="45"/>
        <end position="54"/>
    </location>
</feature>
<keyword evidence="2" id="KW-1185">Reference proteome</keyword>
<feature type="region of interest" description="Disordered" evidence="1">
    <location>
        <begin position="42"/>
        <end position="104"/>
    </location>
</feature>
<dbReference type="GO" id="GO:0048564">
    <property type="term" value="P:photosystem I assembly"/>
    <property type="evidence" value="ECO:0007669"/>
    <property type="project" value="InterPro"/>
</dbReference>
<evidence type="ECO:0000313" key="2">
    <source>
        <dbReference type="Proteomes" id="UP000515211"/>
    </source>
</evidence>
<feature type="compositionally biased region" description="Polar residues" evidence="1">
    <location>
        <begin position="79"/>
        <end position="92"/>
    </location>
</feature>
<feature type="compositionally biased region" description="Low complexity" evidence="1">
    <location>
        <begin position="282"/>
        <end position="294"/>
    </location>
</feature>
<name>A0A6P4D5S8_ARADU</name>
<dbReference type="PANTHER" id="PTHR33672">
    <property type="entry name" value="YCF3-INTERACTING PROTEIN 1, CHLOROPLASTIC"/>
    <property type="match status" value="1"/>
</dbReference>
<feature type="compositionally biased region" description="Basic and acidic residues" evidence="1">
    <location>
        <begin position="11"/>
        <end position="23"/>
    </location>
</feature>